<dbReference type="EMBL" id="JBGBPY010000001">
    <property type="protein sequence ID" value="MEY2183792.1"/>
    <property type="molecule type" value="Genomic_DNA"/>
</dbReference>
<proteinExistence type="predicted"/>
<dbReference type="InterPro" id="IPR051057">
    <property type="entry name" value="PI-PLC_domain"/>
</dbReference>
<protein>
    <recommendedName>
        <fullName evidence="3">Phosphatidylinositol diacylglycerol-lyase</fullName>
    </recommendedName>
</protein>
<sequence length="373" mass="41667">MTAFLKNYTSKQLNQIVFPGSHDAGIYGQGKSNVITQSLNIGEQANAGVRFFDMRIATVKRSDGSLDQKSYHLGKGVIDNKHMGAKPGEVQSHQNVSHLGGWGQDTLSDMLTQAKTYVVANPSEFLILKFSKCYNLKDVVDTCVRVLGDTQFNYNKSGGAAINLNTRTVGSLAGKVITLFDPKELEKLGFVIRGQIYSGCLSFGELFNKETKTSRQYQKEFHGLQYFGKFSNTDDIKKNTKKQAATMGGGTSCDRDAMGMMYWTTTGMLGDIKARNDKMWTGVNVQALRDVWEAGYKKAMINQLGALSFKDLYTKNSRYYVANKNSWTSFTPNIVMIDFADYQKCVTVYNLNRVRSEMLETLMQQSGHAIENL</sequence>
<gene>
    <name evidence="1" type="ORF">AB7878_15315</name>
</gene>
<dbReference type="InterPro" id="IPR017946">
    <property type="entry name" value="PLC-like_Pdiesterase_TIM-brl"/>
</dbReference>
<evidence type="ECO:0008006" key="3">
    <source>
        <dbReference type="Google" id="ProtNLM"/>
    </source>
</evidence>
<name>A0ABV4AU14_9GAMM</name>
<keyword evidence="2" id="KW-1185">Reference proteome</keyword>
<evidence type="ECO:0000313" key="1">
    <source>
        <dbReference type="EMBL" id="MEY2183792.1"/>
    </source>
</evidence>
<comment type="caution">
    <text evidence="1">The sequence shown here is derived from an EMBL/GenBank/DDBJ whole genome shotgun (WGS) entry which is preliminary data.</text>
</comment>
<accession>A0ABV4AU14</accession>
<organism evidence="1 2">
    <name type="scientific">Rhodanobacter humi</name>
    <dbReference type="NCBI Taxonomy" id="1888173"/>
    <lineage>
        <taxon>Bacteria</taxon>
        <taxon>Pseudomonadati</taxon>
        <taxon>Pseudomonadota</taxon>
        <taxon>Gammaproteobacteria</taxon>
        <taxon>Lysobacterales</taxon>
        <taxon>Rhodanobacteraceae</taxon>
        <taxon>Rhodanobacter</taxon>
    </lineage>
</organism>
<dbReference type="PANTHER" id="PTHR13593">
    <property type="match status" value="1"/>
</dbReference>
<dbReference type="SUPFAM" id="SSF51695">
    <property type="entry name" value="PLC-like phosphodiesterases"/>
    <property type="match status" value="1"/>
</dbReference>
<dbReference type="PANTHER" id="PTHR13593:SF113">
    <property type="entry name" value="SI:DKEY-266F7.9"/>
    <property type="match status" value="1"/>
</dbReference>
<reference evidence="1 2" key="1">
    <citation type="submission" date="2024-07" db="EMBL/GenBank/DDBJ databases">
        <title>Molecular mechanisms and environmental adaptations of flagellar loss and biofilm growth of Rhodanobacter under environmental stress.</title>
        <authorList>
            <person name="Chen M."/>
        </authorList>
    </citation>
    <scope>NUCLEOTIDE SEQUENCE [LARGE SCALE GENOMIC DNA]</scope>
    <source>
        <strain evidence="1 2">RS22</strain>
    </source>
</reference>
<evidence type="ECO:0000313" key="2">
    <source>
        <dbReference type="Proteomes" id="UP001562159"/>
    </source>
</evidence>
<dbReference type="Proteomes" id="UP001562159">
    <property type="component" value="Unassembled WGS sequence"/>
</dbReference>
<dbReference type="Gene3D" id="3.20.20.190">
    <property type="entry name" value="Phosphatidylinositol (PI) phosphodiesterase"/>
    <property type="match status" value="1"/>
</dbReference>